<dbReference type="GO" id="GO:0004519">
    <property type="term" value="F:endonuclease activity"/>
    <property type="evidence" value="ECO:0007669"/>
    <property type="project" value="UniProtKB-KW"/>
</dbReference>
<name>A0ABT6JES4_9GAMM</name>
<dbReference type="PANTHER" id="PTHR12121:SF36">
    <property type="entry name" value="ENDONUCLEASE_EXONUCLEASE_PHOSPHATASE DOMAIN-CONTAINING PROTEIN"/>
    <property type="match status" value="1"/>
</dbReference>
<keyword evidence="3" id="KW-0540">Nuclease</keyword>
<accession>A0ABT6JES4</accession>
<sequence>MPDRRDAPMPQFTANRSLARAARLLLACALLALAACRSVPAPEPAPLRVMTFNVRVPIDTDDNRWELRRDALVQTIADADPDLFGTQELVPHQADFITTRLPQLAWFGVPRSADPDDEHMGVFYRRDRMRLLDSGHFWLSDTPEVPASITWGNLFPRMVTWGLFERSADGQRVALLNTHLPFRDQDDPAREQGAALIVKRLLTLPPDVPVVVLGDFNSAPGSAAHRTLTAALDDAWDHADRRSGPAGTYTGFGDAPGERIDWVLSRGLQARHVRTIDARVDGRLPSDHFPVLVEFVPKTAAGAE</sequence>
<evidence type="ECO:0000256" key="1">
    <source>
        <dbReference type="SAM" id="SignalP"/>
    </source>
</evidence>
<dbReference type="EMBL" id="JARXRN010000016">
    <property type="protein sequence ID" value="MDH5829175.1"/>
    <property type="molecule type" value="Genomic_DNA"/>
</dbReference>
<organism evidence="3 4">
    <name type="scientific">Luteimonas rhizosphaericola</name>
    <dbReference type="NCBI Taxonomy" id="3042024"/>
    <lineage>
        <taxon>Bacteria</taxon>
        <taxon>Pseudomonadati</taxon>
        <taxon>Pseudomonadota</taxon>
        <taxon>Gammaproteobacteria</taxon>
        <taxon>Lysobacterales</taxon>
        <taxon>Lysobacteraceae</taxon>
        <taxon>Luteimonas</taxon>
    </lineage>
</organism>
<dbReference type="Proteomes" id="UP001156831">
    <property type="component" value="Unassembled WGS sequence"/>
</dbReference>
<reference evidence="3 4" key="1">
    <citation type="submission" date="2023-04" db="EMBL/GenBank/DDBJ databases">
        <title>Luteimonas sp. M1R5S18.</title>
        <authorList>
            <person name="Sun J.-Q."/>
        </authorList>
    </citation>
    <scope>NUCLEOTIDE SEQUENCE [LARGE SCALE GENOMIC DNA]</scope>
    <source>
        <strain evidence="3 4">M1R5S18</strain>
    </source>
</reference>
<keyword evidence="1" id="KW-0732">Signal</keyword>
<dbReference type="CDD" id="cd09083">
    <property type="entry name" value="EEP-1"/>
    <property type="match status" value="1"/>
</dbReference>
<feature type="chain" id="PRO_5046475819" evidence="1">
    <location>
        <begin position="35"/>
        <end position="304"/>
    </location>
</feature>
<proteinExistence type="predicted"/>
<evidence type="ECO:0000313" key="3">
    <source>
        <dbReference type="EMBL" id="MDH5829175.1"/>
    </source>
</evidence>
<evidence type="ECO:0000259" key="2">
    <source>
        <dbReference type="Pfam" id="PF03372"/>
    </source>
</evidence>
<dbReference type="Pfam" id="PF03372">
    <property type="entry name" value="Exo_endo_phos"/>
    <property type="match status" value="1"/>
</dbReference>
<dbReference type="SUPFAM" id="SSF56219">
    <property type="entry name" value="DNase I-like"/>
    <property type="match status" value="1"/>
</dbReference>
<dbReference type="InterPro" id="IPR036691">
    <property type="entry name" value="Endo/exonu/phosph_ase_sf"/>
</dbReference>
<dbReference type="PANTHER" id="PTHR12121">
    <property type="entry name" value="CARBON CATABOLITE REPRESSOR PROTEIN 4"/>
    <property type="match status" value="1"/>
</dbReference>
<comment type="caution">
    <text evidence="3">The sequence shown here is derived from an EMBL/GenBank/DDBJ whole genome shotgun (WGS) entry which is preliminary data.</text>
</comment>
<keyword evidence="3" id="KW-0378">Hydrolase</keyword>
<dbReference type="InterPro" id="IPR050410">
    <property type="entry name" value="CCR4/nocturin_mRNA_transcr"/>
</dbReference>
<evidence type="ECO:0000313" key="4">
    <source>
        <dbReference type="Proteomes" id="UP001156831"/>
    </source>
</evidence>
<feature type="signal peptide" evidence="1">
    <location>
        <begin position="1"/>
        <end position="34"/>
    </location>
</feature>
<keyword evidence="3" id="KW-0255">Endonuclease</keyword>
<gene>
    <name evidence="3" type="ORF">QFW80_01405</name>
</gene>
<protein>
    <submittedName>
        <fullName evidence="3">Endonuclease/exonuclease/phosphatase family protein</fullName>
    </submittedName>
</protein>
<dbReference type="InterPro" id="IPR005135">
    <property type="entry name" value="Endo/exonuclease/phosphatase"/>
</dbReference>
<feature type="domain" description="Endonuclease/exonuclease/phosphatase" evidence="2">
    <location>
        <begin position="50"/>
        <end position="288"/>
    </location>
</feature>
<dbReference type="RefSeq" id="WP_280599200.1">
    <property type="nucleotide sequence ID" value="NZ_JARXRN010000016.1"/>
</dbReference>
<dbReference type="Gene3D" id="3.60.10.10">
    <property type="entry name" value="Endonuclease/exonuclease/phosphatase"/>
    <property type="match status" value="1"/>
</dbReference>
<keyword evidence="4" id="KW-1185">Reference proteome</keyword>